<dbReference type="FunFam" id="3.40.50.200:FF:000007">
    <property type="entry name" value="Subtilisin-like serine protease"/>
    <property type="match status" value="1"/>
</dbReference>
<keyword evidence="10" id="KW-1185">Reference proteome</keyword>
<evidence type="ECO:0000259" key="8">
    <source>
        <dbReference type="Pfam" id="PF00082"/>
    </source>
</evidence>
<evidence type="ECO:0000256" key="4">
    <source>
        <dbReference type="ARBA" id="ARBA00022825"/>
    </source>
</evidence>
<dbReference type="PRINTS" id="PR00723">
    <property type="entry name" value="SUBTILISIN"/>
</dbReference>
<keyword evidence="2 5" id="KW-0645">Protease</keyword>
<dbReference type="InterPro" id="IPR023828">
    <property type="entry name" value="Peptidase_S8_Ser-AS"/>
</dbReference>
<feature type="active site" description="Charge relay system" evidence="5">
    <location>
        <position position="231"/>
    </location>
</feature>
<keyword evidence="4 5" id="KW-0720">Serine protease</keyword>
<dbReference type="GO" id="GO:0006508">
    <property type="term" value="P:proteolysis"/>
    <property type="evidence" value="ECO:0007669"/>
    <property type="project" value="UniProtKB-KW"/>
</dbReference>
<dbReference type="AlphaFoldDB" id="A0AAD5WPV9"/>
<feature type="signal peptide" evidence="7">
    <location>
        <begin position="1"/>
        <end position="23"/>
    </location>
</feature>
<proteinExistence type="inferred from homology"/>
<dbReference type="Proteomes" id="UP001201980">
    <property type="component" value="Unassembled WGS sequence"/>
</dbReference>
<keyword evidence="7" id="KW-0732">Signal</keyword>
<feature type="active site" description="Charge relay system" evidence="5">
    <location>
        <position position="196"/>
    </location>
</feature>
<evidence type="ECO:0000256" key="3">
    <source>
        <dbReference type="ARBA" id="ARBA00022801"/>
    </source>
</evidence>
<dbReference type="PROSITE" id="PS00137">
    <property type="entry name" value="SUBTILASE_HIS"/>
    <property type="match status" value="1"/>
</dbReference>
<dbReference type="SUPFAM" id="SSF54897">
    <property type="entry name" value="Protease propeptides/inhibitors"/>
    <property type="match status" value="1"/>
</dbReference>
<dbReference type="EMBL" id="JAKWBI020000234">
    <property type="protein sequence ID" value="KAJ2898349.1"/>
    <property type="molecule type" value="Genomic_DNA"/>
</dbReference>
<comment type="similarity">
    <text evidence="1 5 6">Belongs to the peptidase S8 family.</text>
</comment>
<comment type="caution">
    <text evidence="9">The sequence shown here is derived from an EMBL/GenBank/DDBJ whole genome shotgun (WGS) entry which is preliminary data.</text>
</comment>
<protein>
    <submittedName>
        <fullName evidence="9">Subtilase</fullName>
    </submittedName>
</protein>
<dbReference type="PROSITE" id="PS51892">
    <property type="entry name" value="SUBTILASE"/>
    <property type="match status" value="1"/>
</dbReference>
<gene>
    <name evidence="9" type="ORF">MKZ38_003977</name>
</gene>
<name>A0AAD5WPV9_9PEZI</name>
<dbReference type="InterPro" id="IPR034193">
    <property type="entry name" value="PCSK9_ProteinaseK-like"/>
</dbReference>
<feature type="chain" id="PRO_5042132260" evidence="7">
    <location>
        <begin position="24"/>
        <end position="453"/>
    </location>
</feature>
<dbReference type="Pfam" id="PF00082">
    <property type="entry name" value="Peptidase_S8"/>
    <property type="match status" value="1"/>
</dbReference>
<dbReference type="InterPro" id="IPR050131">
    <property type="entry name" value="Peptidase_S8_subtilisin-like"/>
</dbReference>
<reference evidence="9" key="1">
    <citation type="submission" date="2022-07" db="EMBL/GenBank/DDBJ databases">
        <title>Draft genome sequence of Zalerion maritima ATCC 34329, a (micro)plastics degrading marine fungus.</title>
        <authorList>
            <person name="Paco A."/>
            <person name="Goncalves M.F.M."/>
            <person name="Rocha-Santos T.A.P."/>
            <person name="Alves A."/>
        </authorList>
    </citation>
    <scope>NUCLEOTIDE SEQUENCE</scope>
    <source>
        <strain evidence="9">ATCC 34329</strain>
    </source>
</reference>
<dbReference type="InterPro" id="IPR015500">
    <property type="entry name" value="Peptidase_S8_subtilisin-rel"/>
</dbReference>
<dbReference type="PROSITE" id="PS00136">
    <property type="entry name" value="SUBTILASE_ASP"/>
    <property type="match status" value="1"/>
</dbReference>
<dbReference type="InterPro" id="IPR023827">
    <property type="entry name" value="Peptidase_S8_Asp-AS"/>
</dbReference>
<evidence type="ECO:0000313" key="9">
    <source>
        <dbReference type="EMBL" id="KAJ2898349.1"/>
    </source>
</evidence>
<evidence type="ECO:0000256" key="6">
    <source>
        <dbReference type="RuleBase" id="RU003355"/>
    </source>
</evidence>
<dbReference type="InterPro" id="IPR036852">
    <property type="entry name" value="Peptidase_S8/S53_dom_sf"/>
</dbReference>
<evidence type="ECO:0000256" key="7">
    <source>
        <dbReference type="SAM" id="SignalP"/>
    </source>
</evidence>
<feature type="domain" description="Peptidase S8/S53" evidence="8">
    <location>
        <begin position="187"/>
        <end position="423"/>
    </location>
</feature>
<sequence>MASRSFISFLLTTTIALAGVASGAPTAPAVRNTPGTFLGVPVSNADFATEENTIPSSYIVVYDTDADDEVVTSHQSAITQVVKKRNLNKRDFNGNLLSTKVRTGNFMGLRTMSLQADDLMIMEIMNDTTVKYVEADTYVKATALVAQSDAPLGLRRLSAASADDLNLSNQGTVTDNTPAYTFEDTGGEGITAYVVDTGIRITHSEFQDRATFGFNAITDEVGGDADDDNGHGSHVSGTIGGRTFGVAKAVSLVAVKVLDADGGGANSDVLQGMNFVMEDVADKGINGTVVMNMSLGGSRSNAINNAIERMTEFGIVPVVAAGNEAQDTANTSPGSATNAITVGAIDASSDILADFSNFGEGVDIHGPGVDVLSVGIASDNAMETLSGTSMASPHVCGLAAYLMSTEGISANDEKLQEAVVARIKELAGTTGAAASGVPNDGTTTLIAFNGNTA</sequence>
<evidence type="ECO:0000256" key="2">
    <source>
        <dbReference type="ARBA" id="ARBA00022670"/>
    </source>
</evidence>
<dbReference type="PANTHER" id="PTHR43806">
    <property type="entry name" value="PEPTIDASE S8"/>
    <property type="match status" value="1"/>
</dbReference>
<dbReference type="InterPro" id="IPR022398">
    <property type="entry name" value="Peptidase_S8_His-AS"/>
</dbReference>
<dbReference type="PROSITE" id="PS00138">
    <property type="entry name" value="SUBTILASE_SER"/>
    <property type="match status" value="1"/>
</dbReference>
<organism evidence="9 10">
    <name type="scientific">Zalerion maritima</name>
    <dbReference type="NCBI Taxonomy" id="339359"/>
    <lineage>
        <taxon>Eukaryota</taxon>
        <taxon>Fungi</taxon>
        <taxon>Dikarya</taxon>
        <taxon>Ascomycota</taxon>
        <taxon>Pezizomycotina</taxon>
        <taxon>Sordariomycetes</taxon>
        <taxon>Lulworthiomycetidae</taxon>
        <taxon>Lulworthiales</taxon>
        <taxon>Lulworthiaceae</taxon>
        <taxon>Zalerion</taxon>
    </lineage>
</organism>
<keyword evidence="3 5" id="KW-0378">Hydrolase</keyword>
<dbReference type="GO" id="GO:0004252">
    <property type="term" value="F:serine-type endopeptidase activity"/>
    <property type="evidence" value="ECO:0007669"/>
    <property type="project" value="UniProtKB-UniRule"/>
</dbReference>
<accession>A0AAD5WPV9</accession>
<evidence type="ECO:0000256" key="5">
    <source>
        <dbReference type="PROSITE-ProRule" id="PRU01240"/>
    </source>
</evidence>
<dbReference type="InterPro" id="IPR000209">
    <property type="entry name" value="Peptidase_S8/S53_dom"/>
</dbReference>
<evidence type="ECO:0000256" key="1">
    <source>
        <dbReference type="ARBA" id="ARBA00011073"/>
    </source>
</evidence>
<dbReference type="Gene3D" id="3.40.50.200">
    <property type="entry name" value="Peptidase S8/S53 domain"/>
    <property type="match status" value="1"/>
</dbReference>
<dbReference type="CDD" id="cd04077">
    <property type="entry name" value="Peptidases_S8_PCSK9_ProteinaseK_like"/>
    <property type="match status" value="1"/>
</dbReference>
<dbReference type="SUPFAM" id="SSF52743">
    <property type="entry name" value="Subtilisin-like"/>
    <property type="match status" value="1"/>
</dbReference>
<feature type="active site" description="Charge relay system" evidence="5">
    <location>
        <position position="389"/>
    </location>
</feature>
<evidence type="ECO:0000313" key="10">
    <source>
        <dbReference type="Proteomes" id="UP001201980"/>
    </source>
</evidence>
<dbReference type="PANTHER" id="PTHR43806:SF11">
    <property type="entry name" value="CEREVISIN-RELATED"/>
    <property type="match status" value="1"/>
</dbReference>